<gene>
    <name evidence="6" type="ORF">QO231_24985</name>
</gene>
<comment type="similarity">
    <text evidence="1">Belongs to the Gfa family.</text>
</comment>
<proteinExistence type="inferred from homology"/>
<dbReference type="Proteomes" id="UP001255416">
    <property type="component" value="Unassembled WGS sequence"/>
</dbReference>
<evidence type="ECO:0000313" key="6">
    <source>
        <dbReference type="EMBL" id="MDU9007080.1"/>
    </source>
</evidence>
<dbReference type="PANTHER" id="PTHR33337">
    <property type="entry name" value="GFA DOMAIN-CONTAINING PROTEIN"/>
    <property type="match status" value="1"/>
</dbReference>
<feature type="domain" description="CENP-V/GFA" evidence="5">
    <location>
        <begin position="1"/>
        <end position="106"/>
    </location>
</feature>
<dbReference type="Gene3D" id="3.90.1590.10">
    <property type="entry name" value="glutathione-dependent formaldehyde- activating enzyme (gfa)"/>
    <property type="match status" value="1"/>
</dbReference>
<comment type="caution">
    <text evidence="6">The sequence shown here is derived from an EMBL/GenBank/DDBJ whole genome shotgun (WGS) entry which is preliminary data.</text>
</comment>
<evidence type="ECO:0000256" key="1">
    <source>
        <dbReference type="ARBA" id="ARBA00005495"/>
    </source>
</evidence>
<dbReference type="InterPro" id="IPR006913">
    <property type="entry name" value="CENP-V/GFA"/>
</dbReference>
<dbReference type="Pfam" id="PF04828">
    <property type="entry name" value="GFA"/>
    <property type="match status" value="1"/>
</dbReference>
<keyword evidence="7" id="KW-1185">Reference proteome</keyword>
<dbReference type="RefSeq" id="WP_316782705.1">
    <property type="nucleotide sequence ID" value="NZ_JASMWN010000044.1"/>
</dbReference>
<evidence type="ECO:0000256" key="3">
    <source>
        <dbReference type="ARBA" id="ARBA00022833"/>
    </source>
</evidence>
<evidence type="ECO:0000313" key="7">
    <source>
        <dbReference type="Proteomes" id="UP001255416"/>
    </source>
</evidence>
<keyword evidence="4" id="KW-0456">Lyase</keyword>
<sequence length="141" mass="15847">MTSSPICVHCCHCSECQRQTGSAFVLNAIIEFDRVEVNGDVVENTLPTPSGKGQVITRCVECGVVVFSSYLSRLGKLRYVRVGTLDNPSECPPDVQIFTSSKQSWVPLNPDIPVYEEFYKFEDVWPDASLARWHKLFGEKD</sequence>
<dbReference type="PROSITE" id="PS51891">
    <property type="entry name" value="CENP_V_GFA"/>
    <property type="match status" value="1"/>
</dbReference>
<evidence type="ECO:0000256" key="2">
    <source>
        <dbReference type="ARBA" id="ARBA00022723"/>
    </source>
</evidence>
<organism evidence="6 7">
    <name type="scientific">Sedimentitalea todarodis</name>
    <dbReference type="NCBI Taxonomy" id="1631240"/>
    <lineage>
        <taxon>Bacteria</taxon>
        <taxon>Pseudomonadati</taxon>
        <taxon>Pseudomonadota</taxon>
        <taxon>Alphaproteobacteria</taxon>
        <taxon>Rhodobacterales</taxon>
        <taxon>Paracoccaceae</taxon>
        <taxon>Sedimentitalea</taxon>
    </lineage>
</organism>
<evidence type="ECO:0000259" key="5">
    <source>
        <dbReference type="PROSITE" id="PS51891"/>
    </source>
</evidence>
<dbReference type="EMBL" id="JASMWN010000044">
    <property type="protein sequence ID" value="MDU9007080.1"/>
    <property type="molecule type" value="Genomic_DNA"/>
</dbReference>
<dbReference type="InterPro" id="IPR011057">
    <property type="entry name" value="Mss4-like_sf"/>
</dbReference>
<dbReference type="PANTHER" id="PTHR33337:SF33">
    <property type="entry name" value="CENP-V_GFA DOMAIN-CONTAINING PROTEIN"/>
    <property type="match status" value="1"/>
</dbReference>
<reference evidence="7" key="1">
    <citation type="submission" date="2023-05" db="EMBL/GenBank/DDBJ databases">
        <title>Sedimentitalea sp. nov. JM2-8.</title>
        <authorList>
            <person name="Huang J."/>
        </authorList>
    </citation>
    <scope>NUCLEOTIDE SEQUENCE [LARGE SCALE GENOMIC DNA]</scope>
    <source>
        <strain evidence="7">KHS03</strain>
    </source>
</reference>
<keyword evidence="2" id="KW-0479">Metal-binding</keyword>
<keyword evidence="3" id="KW-0862">Zinc</keyword>
<protein>
    <submittedName>
        <fullName evidence="6">GFA family protein</fullName>
    </submittedName>
</protein>
<name>A0ABU3VLP0_9RHOB</name>
<evidence type="ECO:0000256" key="4">
    <source>
        <dbReference type="ARBA" id="ARBA00023239"/>
    </source>
</evidence>
<dbReference type="SUPFAM" id="SSF51316">
    <property type="entry name" value="Mss4-like"/>
    <property type="match status" value="1"/>
</dbReference>
<accession>A0ABU3VLP0</accession>